<reference evidence="2" key="1">
    <citation type="submission" date="2021-01" db="EMBL/GenBank/DDBJ databases">
        <title>Whole genome shotgun sequence of Planosporangium mesophilum NBRC 109066.</title>
        <authorList>
            <person name="Komaki H."/>
            <person name="Tamura T."/>
        </authorList>
    </citation>
    <scope>NUCLEOTIDE SEQUENCE</scope>
    <source>
        <strain evidence="2">NBRC 109066</strain>
    </source>
</reference>
<accession>A0A8J3X1R6</accession>
<dbReference type="SUPFAM" id="SSF52218">
    <property type="entry name" value="Flavoproteins"/>
    <property type="match status" value="1"/>
</dbReference>
<name>A0A8J3X1R6_9ACTN</name>
<dbReference type="AlphaFoldDB" id="A0A8J3X1R6"/>
<dbReference type="Pfam" id="PF03358">
    <property type="entry name" value="FMN_red"/>
    <property type="match status" value="1"/>
</dbReference>
<sequence>MGGNAVRVLGIGGTTRHDSSSERALRIAAGAAADEGATVELITGRALMLPIYDPESPERSDEALAFVAALRDADALLIASPGYHGTVSGMVKNALDYVEDLRYDDRPYLSGLAVGCIAVAYGWQAAVSTLHTLRTCAHALRGWPTPLGAALNASMPVFDTATGACTDEPARFQLETVGRQVVSFATAHPCRA</sequence>
<dbReference type="GO" id="GO:0005829">
    <property type="term" value="C:cytosol"/>
    <property type="evidence" value="ECO:0007669"/>
    <property type="project" value="TreeGrafter"/>
</dbReference>
<evidence type="ECO:0000259" key="1">
    <source>
        <dbReference type="Pfam" id="PF03358"/>
    </source>
</evidence>
<dbReference type="EMBL" id="BOON01000040">
    <property type="protein sequence ID" value="GII24697.1"/>
    <property type="molecule type" value="Genomic_DNA"/>
</dbReference>
<dbReference type="RefSeq" id="WP_168114359.1">
    <property type="nucleotide sequence ID" value="NZ_BOON01000040.1"/>
</dbReference>
<keyword evidence="3" id="KW-1185">Reference proteome</keyword>
<comment type="caution">
    <text evidence="2">The sequence shown here is derived from an EMBL/GenBank/DDBJ whole genome shotgun (WGS) entry which is preliminary data.</text>
</comment>
<dbReference type="InterPro" id="IPR050712">
    <property type="entry name" value="NAD(P)H-dep_reductase"/>
</dbReference>
<protein>
    <submittedName>
        <fullName evidence="2">FMN reductase</fullName>
    </submittedName>
</protein>
<feature type="domain" description="NADPH-dependent FMN reductase-like" evidence="1">
    <location>
        <begin position="7"/>
        <end position="147"/>
    </location>
</feature>
<dbReference type="GO" id="GO:0010181">
    <property type="term" value="F:FMN binding"/>
    <property type="evidence" value="ECO:0007669"/>
    <property type="project" value="TreeGrafter"/>
</dbReference>
<dbReference type="PANTHER" id="PTHR30543:SF21">
    <property type="entry name" value="NAD(P)H-DEPENDENT FMN REDUCTASE LOT6"/>
    <property type="match status" value="1"/>
</dbReference>
<gene>
    <name evidence="2" type="ORF">Pme01_42940</name>
</gene>
<proteinExistence type="predicted"/>
<dbReference type="InterPro" id="IPR029039">
    <property type="entry name" value="Flavoprotein-like_sf"/>
</dbReference>
<organism evidence="2 3">
    <name type="scientific">Planosporangium mesophilum</name>
    <dbReference type="NCBI Taxonomy" id="689768"/>
    <lineage>
        <taxon>Bacteria</taxon>
        <taxon>Bacillati</taxon>
        <taxon>Actinomycetota</taxon>
        <taxon>Actinomycetes</taxon>
        <taxon>Micromonosporales</taxon>
        <taxon>Micromonosporaceae</taxon>
        <taxon>Planosporangium</taxon>
    </lineage>
</organism>
<dbReference type="PANTHER" id="PTHR30543">
    <property type="entry name" value="CHROMATE REDUCTASE"/>
    <property type="match status" value="1"/>
</dbReference>
<evidence type="ECO:0000313" key="2">
    <source>
        <dbReference type="EMBL" id="GII24697.1"/>
    </source>
</evidence>
<dbReference type="Proteomes" id="UP000599074">
    <property type="component" value="Unassembled WGS sequence"/>
</dbReference>
<dbReference type="Gene3D" id="3.40.50.360">
    <property type="match status" value="1"/>
</dbReference>
<dbReference type="InterPro" id="IPR005025">
    <property type="entry name" value="FMN_Rdtase-like_dom"/>
</dbReference>
<evidence type="ECO:0000313" key="3">
    <source>
        <dbReference type="Proteomes" id="UP000599074"/>
    </source>
</evidence>
<dbReference type="GO" id="GO:0016491">
    <property type="term" value="F:oxidoreductase activity"/>
    <property type="evidence" value="ECO:0007669"/>
    <property type="project" value="InterPro"/>
</dbReference>